<organism evidence="6 7">
    <name type="scientific">Kineosporia corallincola</name>
    <dbReference type="NCBI Taxonomy" id="2835133"/>
    <lineage>
        <taxon>Bacteria</taxon>
        <taxon>Bacillati</taxon>
        <taxon>Actinomycetota</taxon>
        <taxon>Actinomycetes</taxon>
        <taxon>Kineosporiales</taxon>
        <taxon>Kineosporiaceae</taxon>
        <taxon>Kineosporia</taxon>
    </lineage>
</organism>
<dbReference type="InterPro" id="IPR000914">
    <property type="entry name" value="SBP_5_dom"/>
</dbReference>
<evidence type="ECO:0000313" key="7">
    <source>
        <dbReference type="Proteomes" id="UP001197247"/>
    </source>
</evidence>
<accession>A0ABS5TMU7</accession>
<dbReference type="SUPFAM" id="SSF53850">
    <property type="entry name" value="Periplasmic binding protein-like II"/>
    <property type="match status" value="1"/>
</dbReference>
<reference evidence="6 7" key="1">
    <citation type="submission" date="2021-05" db="EMBL/GenBank/DDBJ databases">
        <title>Kineosporia and Streptomyces sp. nov. two new marine actinobacteria isolated from Coral.</title>
        <authorList>
            <person name="Buangrab K."/>
            <person name="Sutthacheep M."/>
            <person name="Yeemin T."/>
            <person name="Harunari E."/>
            <person name="Igarashi Y."/>
            <person name="Kanchanasin P."/>
            <person name="Tanasupawat S."/>
            <person name="Phongsopitanun W."/>
        </authorList>
    </citation>
    <scope>NUCLEOTIDE SEQUENCE [LARGE SCALE GENOMIC DNA]</scope>
    <source>
        <strain evidence="6 7">J2-2</strain>
    </source>
</reference>
<dbReference type="InterPro" id="IPR030678">
    <property type="entry name" value="Peptide/Ni-bd"/>
</dbReference>
<protein>
    <submittedName>
        <fullName evidence="6">ABC transporter substrate-binding protein</fullName>
    </submittedName>
</protein>
<dbReference type="InterPro" id="IPR006311">
    <property type="entry name" value="TAT_signal"/>
</dbReference>
<dbReference type="RefSeq" id="WP_214158926.1">
    <property type="nucleotide sequence ID" value="NZ_JAHBAY010000012.1"/>
</dbReference>
<dbReference type="EMBL" id="JAHBAY010000012">
    <property type="protein sequence ID" value="MBT0772426.1"/>
    <property type="molecule type" value="Genomic_DNA"/>
</dbReference>
<dbReference type="Pfam" id="PF00496">
    <property type="entry name" value="SBP_bac_5"/>
    <property type="match status" value="1"/>
</dbReference>
<feature type="domain" description="Solute-binding protein family 5" evidence="5">
    <location>
        <begin position="111"/>
        <end position="472"/>
    </location>
</feature>
<feature type="region of interest" description="Disordered" evidence="4">
    <location>
        <begin position="1"/>
        <end position="22"/>
    </location>
</feature>
<keyword evidence="7" id="KW-1185">Reference proteome</keyword>
<dbReference type="Gene3D" id="3.40.190.10">
    <property type="entry name" value="Periplasmic binding protein-like II"/>
    <property type="match status" value="1"/>
</dbReference>
<proteinExistence type="inferred from homology"/>
<dbReference type="CDD" id="cd00995">
    <property type="entry name" value="PBP2_NikA_DppA_OppA_like"/>
    <property type="match status" value="1"/>
</dbReference>
<comment type="caution">
    <text evidence="6">The sequence shown here is derived from an EMBL/GenBank/DDBJ whole genome shotgun (WGS) entry which is preliminary data.</text>
</comment>
<dbReference type="PROSITE" id="PS51318">
    <property type="entry name" value="TAT"/>
    <property type="match status" value="1"/>
</dbReference>
<evidence type="ECO:0000256" key="2">
    <source>
        <dbReference type="ARBA" id="ARBA00022448"/>
    </source>
</evidence>
<dbReference type="PIRSF" id="PIRSF002741">
    <property type="entry name" value="MppA"/>
    <property type="match status" value="1"/>
</dbReference>
<dbReference type="Proteomes" id="UP001197247">
    <property type="component" value="Unassembled WGS sequence"/>
</dbReference>
<evidence type="ECO:0000259" key="5">
    <source>
        <dbReference type="Pfam" id="PF00496"/>
    </source>
</evidence>
<dbReference type="PANTHER" id="PTHR30290">
    <property type="entry name" value="PERIPLASMIC BINDING COMPONENT OF ABC TRANSPORTER"/>
    <property type="match status" value="1"/>
</dbReference>
<dbReference type="Gene3D" id="3.10.105.10">
    <property type="entry name" value="Dipeptide-binding Protein, Domain 3"/>
    <property type="match status" value="1"/>
</dbReference>
<dbReference type="PANTHER" id="PTHR30290:SF9">
    <property type="entry name" value="OLIGOPEPTIDE-BINDING PROTEIN APPA"/>
    <property type="match status" value="1"/>
</dbReference>
<sequence>MPRSTPAAPQPPQAQGAAVPADVSRRTMLRGAGLLGMGMTLGLGGLLSACGVAADDSDSGSGDARTGGTLTLAVDGTSAVNDPAFYTTLGDWMAVDCICRGLTFISFEDNTPQPDLAESWDVSDDQKTYTFHLRSGVKFHDGTDFTSADVLASLNRQFDETDKTLPEGASRPLNSLGANVKSLKAIDDLTVEMVLIKPDRMVLGRLSDIGGRIISSAALKEKGADIGKALVGTGPFKFSSATSGQSVVLEAFDGFRLGRPPIDRLVLQQVTDPSTIVSSLISGDISATQFTPYSALASLEKNDAVTVYDTSLGFDAIMMIDARRVPELEVRQAINLAVDREAIVAQAFYGKGQVPDGYAIPPAQNGYDAGLADLSTHDLDRAKELLEKAGATGRTIHLMAASDSWHPKAAQIVEQNLTDAGFKVVVDSVDPATYFGRVTDPDDEYHDLMIWERNSYVPDPDNMVGSMANPAGVYGDFATGFASLKGADKFADELFAAKNLEDGDERTKTYSDIQRRWAEEYMVLVMLAYSTNPVVSGSGVEGMNVNALGNHRCFMEKASV</sequence>
<comment type="similarity">
    <text evidence="1">Belongs to the bacterial solute-binding protein 5 family.</text>
</comment>
<keyword evidence="2" id="KW-0813">Transport</keyword>
<name>A0ABS5TMU7_9ACTN</name>
<keyword evidence="3" id="KW-0732">Signal</keyword>
<gene>
    <name evidence="6" type="ORF">KIH74_26005</name>
</gene>
<evidence type="ECO:0000256" key="1">
    <source>
        <dbReference type="ARBA" id="ARBA00005695"/>
    </source>
</evidence>
<evidence type="ECO:0000256" key="3">
    <source>
        <dbReference type="ARBA" id="ARBA00022729"/>
    </source>
</evidence>
<dbReference type="InterPro" id="IPR039424">
    <property type="entry name" value="SBP_5"/>
</dbReference>
<evidence type="ECO:0000313" key="6">
    <source>
        <dbReference type="EMBL" id="MBT0772426.1"/>
    </source>
</evidence>
<evidence type="ECO:0000256" key="4">
    <source>
        <dbReference type="SAM" id="MobiDB-lite"/>
    </source>
</evidence>